<evidence type="ECO:0000313" key="2">
    <source>
        <dbReference type="Proteomes" id="UP001057402"/>
    </source>
</evidence>
<accession>A0ACB9RYJ6</accession>
<name>A0ACB9RYJ6_9MYRT</name>
<dbReference type="EMBL" id="CM042882">
    <property type="protein sequence ID" value="KAI4380977.1"/>
    <property type="molecule type" value="Genomic_DNA"/>
</dbReference>
<sequence length="385" mass="42997">MAFHSHNHHHHHHQQLRHQDLTTTTPLNHFPSVHSSPPNWLSAAPTPNTSNFLHLSNSPDSSSAATTMPKPPQPPPPWPPGLLLVDSSSSLDLKDSLPQADACANPATTSKSDAGDWQSARSKADILAHPLYEQLLSTHIACLRIATPVDQLPRIDAQLAQSQNVVAKYLALGGGPTLVADDSKELDHFMAHYVLLLCYFKEQLQQHVRVHAMEAVMTCWEIEQSLQSITGVSPGEGTGATMSDAEDDQVESDANLFDGSLDGMDTLGFGPLIPTESERSLMERVRLELKHKLKQGYKEKIVDIREEILRKRRAGKLPGDTTSVLKAWWQSHSKWPYPTEEDKIRLVQETGLQPKQINNWFINQRKRNWNSNPSTSTVSKSKRKR</sequence>
<gene>
    <name evidence="1" type="ORF">MLD38_007100</name>
</gene>
<comment type="caution">
    <text evidence="1">The sequence shown here is derived from an EMBL/GenBank/DDBJ whole genome shotgun (WGS) entry which is preliminary data.</text>
</comment>
<reference evidence="2" key="1">
    <citation type="journal article" date="2023" name="Front. Plant Sci.">
        <title>Chromosomal-level genome assembly of Melastoma candidum provides insights into trichome evolution.</title>
        <authorList>
            <person name="Zhong Y."/>
            <person name="Wu W."/>
            <person name="Sun C."/>
            <person name="Zou P."/>
            <person name="Liu Y."/>
            <person name="Dai S."/>
            <person name="Zhou R."/>
        </authorList>
    </citation>
    <scope>NUCLEOTIDE SEQUENCE [LARGE SCALE GENOMIC DNA]</scope>
</reference>
<organism evidence="1 2">
    <name type="scientific">Melastoma candidum</name>
    <dbReference type="NCBI Taxonomy" id="119954"/>
    <lineage>
        <taxon>Eukaryota</taxon>
        <taxon>Viridiplantae</taxon>
        <taxon>Streptophyta</taxon>
        <taxon>Embryophyta</taxon>
        <taxon>Tracheophyta</taxon>
        <taxon>Spermatophyta</taxon>
        <taxon>Magnoliopsida</taxon>
        <taxon>eudicotyledons</taxon>
        <taxon>Gunneridae</taxon>
        <taxon>Pentapetalae</taxon>
        <taxon>rosids</taxon>
        <taxon>malvids</taxon>
        <taxon>Myrtales</taxon>
        <taxon>Melastomataceae</taxon>
        <taxon>Melastomatoideae</taxon>
        <taxon>Melastomateae</taxon>
        <taxon>Melastoma</taxon>
    </lineage>
</organism>
<keyword evidence="2" id="KW-1185">Reference proteome</keyword>
<protein>
    <submittedName>
        <fullName evidence="1">Uncharacterized protein</fullName>
    </submittedName>
</protein>
<evidence type="ECO:0000313" key="1">
    <source>
        <dbReference type="EMBL" id="KAI4380977.1"/>
    </source>
</evidence>
<proteinExistence type="predicted"/>
<dbReference type="Proteomes" id="UP001057402">
    <property type="component" value="Chromosome 3"/>
</dbReference>